<dbReference type="Proteomes" id="UP000192393">
    <property type="component" value="Unassembled WGS sequence"/>
</dbReference>
<evidence type="ECO:0000313" key="1">
    <source>
        <dbReference type="EMBL" id="SMC57004.1"/>
    </source>
</evidence>
<evidence type="ECO:0008006" key="3">
    <source>
        <dbReference type="Google" id="ProtNLM"/>
    </source>
</evidence>
<dbReference type="EMBL" id="FWXS01000004">
    <property type="protein sequence ID" value="SMC57004.1"/>
    <property type="molecule type" value="Genomic_DNA"/>
</dbReference>
<organism evidence="1 2">
    <name type="scientific">Moheibacter sediminis</name>
    <dbReference type="NCBI Taxonomy" id="1434700"/>
    <lineage>
        <taxon>Bacteria</taxon>
        <taxon>Pseudomonadati</taxon>
        <taxon>Bacteroidota</taxon>
        <taxon>Flavobacteriia</taxon>
        <taxon>Flavobacteriales</taxon>
        <taxon>Weeksellaceae</taxon>
        <taxon>Moheibacter</taxon>
    </lineage>
</organism>
<accession>A0A1W2A8M8</accession>
<gene>
    <name evidence="1" type="ORF">SAMN06296427_10421</name>
</gene>
<reference evidence="1 2" key="1">
    <citation type="submission" date="2017-04" db="EMBL/GenBank/DDBJ databases">
        <authorList>
            <person name="Afonso C.L."/>
            <person name="Miller P.J."/>
            <person name="Scott M.A."/>
            <person name="Spackman E."/>
            <person name="Goraichik I."/>
            <person name="Dimitrov K.M."/>
            <person name="Suarez D.L."/>
            <person name="Swayne D.E."/>
        </authorList>
    </citation>
    <scope>NUCLEOTIDE SEQUENCE [LARGE SCALE GENOMIC DNA]</scope>
    <source>
        <strain evidence="1 2">CGMCC 1.12708</strain>
    </source>
</reference>
<dbReference type="AlphaFoldDB" id="A0A1W2A8M8"/>
<dbReference type="RefSeq" id="WP_084016947.1">
    <property type="nucleotide sequence ID" value="NZ_FWXS01000004.1"/>
</dbReference>
<evidence type="ECO:0000313" key="2">
    <source>
        <dbReference type="Proteomes" id="UP000192393"/>
    </source>
</evidence>
<dbReference type="STRING" id="1434700.SAMN06296427_10421"/>
<name>A0A1W2A8M8_9FLAO</name>
<protein>
    <recommendedName>
        <fullName evidence="3">Outer membrane protein beta-barrel domain-containing protein</fullName>
    </recommendedName>
</protein>
<sequence>MKTLSLILFIAGNLIVNAQFIGVGTKFDKKFMFQATANIPIKFDSNYKFDLAFGVDYTTSNDQAPSGLQPQVTGIMYLVDDKNKSYLIYGGLTAGYLFDFNKEFDSQIRLTPHIYFELSSLFYAKAGVDYAMAVNKVYPFVSIGIGGGHMFRHFTMSW</sequence>
<keyword evidence="2" id="KW-1185">Reference proteome</keyword>
<dbReference type="OrthoDB" id="1351700at2"/>
<proteinExistence type="predicted"/>